<dbReference type="OrthoDB" id="9806009at2"/>
<evidence type="ECO:0000259" key="9">
    <source>
        <dbReference type="Pfam" id="PF18085"/>
    </source>
</evidence>
<feature type="domain" description="Maltokinase N-terminal cap" evidence="9">
    <location>
        <begin position="36"/>
        <end position="131"/>
    </location>
</feature>
<evidence type="ECO:0000256" key="7">
    <source>
        <dbReference type="ARBA" id="ARBA00031251"/>
    </source>
</evidence>
<accession>A0A368JS46</accession>
<dbReference type="SUPFAM" id="SSF56112">
    <property type="entry name" value="Protein kinase-like (PK-like)"/>
    <property type="match status" value="1"/>
</dbReference>
<keyword evidence="4" id="KW-0808">Transferase</keyword>
<protein>
    <recommendedName>
        <fullName evidence="3">Maltokinase</fullName>
        <ecNumber evidence="2">2.7.1.175</ecNumber>
    </recommendedName>
    <alternativeName>
        <fullName evidence="7">Maltose-1-phosphate synthase</fullName>
    </alternativeName>
</protein>
<evidence type="ECO:0000256" key="1">
    <source>
        <dbReference type="ARBA" id="ARBA00006219"/>
    </source>
</evidence>
<comment type="caution">
    <text evidence="10">The sequence shown here is derived from an EMBL/GenBank/DDBJ whole genome shotgun (WGS) entry which is preliminary data.</text>
</comment>
<dbReference type="Proteomes" id="UP000253383">
    <property type="component" value="Unassembled WGS sequence"/>
</dbReference>
<comment type="similarity">
    <text evidence="1">Belongs to the aminoglycoside phosphotransferase family.</text>
</comment>
<dbReference type="InterPro" id="IPR011009">
    <property type="entry name" value="Kinase-like_dom_sf"/>
</dbReference>
<evidence type="ECO:0000313" key="10">
    <source>
        <dbReference type="EMBL" id="RCR70489.1"/>
    </source>
</evidence>
<dbReference type="RefSeq" id="WP_114405058.1">
    <property type="nucleotide sequence ID" value="NZ_QOWE01000004.1"/>
</dbReference>
<evidence type="ECO:0000256" key="3">
    <source>
        <dbReference type="ARBA" id="ARBA00013882"/>
    </source>
</evidence>
<dbReference type="EC" id="2.7.1.175" evidence="2"/>
<dbReference type="Gene3D" id="3.90.1200.10">
    <property type="match status" value="1"/>
</dbReference>
<reference evidence="10 11" key="1">
    <citation type="submission" date="2018-07" db="EMBL/GenBank/DDBJ databases">
        <title>Genome analysis of Larkinella rosea.</title>
        <authorList>
            <person name="Zhou Z."/>
            <person name="Wang G."/>
        </authorList>
    </citation>
    <scope>NUCLEOTIDE SEQUENCE [LARGE SCALE GENOMIC DNA]</scope>
    <source>
        <strain evidence="11">zzj9</strain>
    </source>
</reference>
<evidence type="ECO:0000256" key="5">
    <source>
        <dbReference type="ARBA" id="ARBA00022741"/>
    </source>
</evidence>
<sequence length="561" mass="64306">MFDSTATNLSSRYAWNNLIGDQDAIRFLETAILPPYVNACRWFAGKARQQAGFRIQVVHEIAFLSDNQTDDKAFLFIVEAAYADGETERYLLPLSFVEAGHPDASSIAPKGILTRADFDQESGLVVDAIYDERFRQALYFNLAHQQTLDQTSGKLTFHRGKGLAVDDINGLITSRVLPVDSSNSALVFGVSDQGEKYFLKLYRKLFQETNPEVDLVSFLTEKSNFSHIPAYAGSVIWEQEGVPDITLGMMQRMVENQQDSWSQTGDYLNDFLYAVPHRLFTIREDVFDRVELLGRRTGQMHLALYDPDSGDPAFAAEPFTDDYREFIIRRFESLLERRYNLLIDNYTKLDPLAQSLAWVFMEAKEMIDEFVDDFRTRPLESLRIRIHGDYHLGQVLATGKDFIIIDFEGEPESSISERKIKHSPLKDVAGMIRSYHYAVSAKLFGSTETAGIEPDHLQRVSERWFKLIRDTYMDAYLETIGSPHPLFKNSNEVNFLLLVYLLEKAVYELGYEISYRPAWVKIPLKGIMDVIREIEKIRIADPTRNSELPLLQMGLLQTKKE</sequence>
<evidence type="ECO:0000256" key="4">
    <source>
        <dbReference type="ARBA" id="ARBA00022679"/>
    </source>
</evidence>
<dbReference type="InterPro" id="IPR012811">
    <property type="entry name" value="TreS_maltokin_C_dom"/>
</dbReference>
<evidence type="ECO:0000256" key="6">
    <source>
        <dbReference type="ARBA" id="ARBA00022840"/>
    </source>
</evidence>
<keyword evidence="6" id="KW-0067">ATP-binding</keyword>
<dbReference type="GO" id="GO:0005524">
    <property type="term" value="F:ATP binding"/>
    <property type="evidence" value="ECO:0007669"/>
    <property type="project" value="UniProtKB-KW"/>
</dbReference>
<keyword evidence="5" id="KW-0547">Nucleotide-binding</keyword>
<organism evidence="10 11">
    <name type="scientific">Larkinella punicea</name>
    <dbReference type="NCBI Taxonomy" id="2315727"/>
    <lineage>
        <taxon>Bacteria</taxon>
        <taxon>Pseudomonadati</taxon>
        <taxon>Bacteroidota</taxon>
        <taxon>Cytophagia</taxon>
        <taxon>Cytophagales</taxon>
        <taxon>Spirosomataceae</taxon>
        <taxon>Larkinella</taxon>
    </lineage>
</organism>
<proteinExistence type="inferred from homology"/>
<dbReference type="Pfam" id="PF18085">
    <property type="entry name" value="Mak_N_cap"/>
    <property type="match status" value="1"/>
</dbReference>
<evidence type="ECO:0000256" key="2">
    <source>
        <dbReference type="ARBA" id="ARBA00011962"/>
    </source>
</evidence>
<gene>
    <name evidence="10" type="ORF">DUE52_05920</name>
</gene>
<evidence type="ECO:0000313" key="11">
    <source>
        <dbReference type="Proteomes" id="UP000253383"/>
    </source>
</evidence>
<evidence type="ECO:0000256" key="8">
    <source>
        <dbReference type="ARBA" id="ARBA00049067"/>
    </source>
</evidence>
<dbReference type="GO" id="GO:0016740">
    <property type="term" value="F:transferase activity"/>
    <property type="evidence" value="ECO:0007669"/>
    <property type="project" value="UniProtKB-KW"/>
</dbReference>
<dbReference type="NCBIfam" id="TIGR02457">
    <property type="entry name" value="TreS_Cterm"/>
    <property type="match status" value="1"/>
</dbReference>
<comment type="catalytic activity">
    <reaction evidence="8">
        <text>D-maltose + ATP = alpha-maltose 1-phosphate + ADP + H(+)</text>
        <dbReference type="Rhea" id="RHEA:31915"/>
        <dbReference type="ChEBI" id="CHEBI:15378"/>
        <dbReference type="ChEBI" id="CHEBI:17306"/>
        <dbReference type="ChEBI" id="CHEBI:30616"/>
        <dbReference type="ChEBI" id="CHEBI:63576"/>
        <dbReference type="ChEBI" id="CHEBI:456216"/>
        <dbReference type="EC" id="2.7.1.175"/>
    </reaction>
</comment>
<dbReference type="AlphaFoldDB" id="A0A368JS46"/>
<name>A0A368JS46_9BACT</name>
<dbReference type="EMBL" id="QOWE01000004">
    <property type="protein sequence ID" value="RCR70489.1"/>
    <property type="molecule type" value="Genomic_DNA"/>
</dbReference>
<keyword evidence="11" id="KW-1185">Reference proteome</keyword>
<dbReference type="InterPro" id="IPR040999">
    <property type="entry name" value="Mak_N_cap"/>
</dbReference>